<evidence type="ECO:0000313" key="3">
    <source>
        <dbReference type="Proteomes" id="UP000277212"/>
    </source>
</evidence>
<proteinExistence type="predicted"/>
<keyword evidence="1" id="KW-0812">Transmembrane</keyword>
<name>A0A3M2SMR4_9HYPO</name>
<keyword evidence="1" id="KW-1133">Transmembrane helix</keyword>
<dbReference type="OrthoDB" id="3945378at2759"/>
<comment type="caution">
    <text evidence="2">The sequence shown here is derived from an EMBL/GenBank/DDBJ whole genome shotgun (WGS) entry which is preliminary data.</text>
</comment>
<dbReference type="Proteomes" id="UP000277212">
    <property type="component" value="Unassembled WGS sequence"/>
</dbReference>
<feature type="transmembrane region" description="Helical" evidence="1">
    <location>
        <begin position="136"/>
        <end position="154"/>
    </location>
</feature>
<gene>
    <name evidence="2" type="ORF">CDV36_001463</name>
</gene>
<keyword evidence="3" id="KW-1185">Reference proteome</keyword>
<accession>A0A3M2SMR4</accession>
<sequence length="341" mass="38607">MASLAPLLQDAPIECGFQGEPDIYGFGIRLGIYLQWTSVLIVRTFKLRGRASLAKSYVIFIFAIFVALLFMTANATPSTEINKSSDDAEKGPYAVEVMILAYIIFGGVYIVLLTGNDPMPIQRFDVDTVTRLCRQFVFWCVLTAASVYYIWFWLDGIQGGGFLETPVECGTYGFLFAKVSLSNQSVKTFFAFCSILVTIGWVWRFAVYCLAVAPCNYPVRNESRLARVIRYLRRFNRSPSQSKDLERNARREKVQRIVKVLVPYLRVFSLVYSITGIEFTLYWNGVRGVYDVNSTGQLIPLTIGLCGLVQTLYVPTLEWLMKKFGNGWTRAEQIDLETAST</sequence>
<protein>
    <submittedName>
        <fullName evidence="2">Uncharacterized protein</fullName>
    </submittedName>
</protein>
<dbReference type="AlphaFoldDB" id="A0A3M2SMR4"/>
<feature type="transmembrane region" description="Helical" evidence="1">
    <location>
        <begin position="295"/>
        <end position="314"/>
    </location>
</feature>
<reference evidence="2 3" key="1">
    <citation type="submission" date="2017-06" db="EMBL/GenBank/DDBJ databases">
        <title>Comparative genomic analysis of Ambrosia Fusariam Clade fungi.</title>
        <authorList>
            <person name="Stajich J.E."/>
            <person name="Carrillo J."/>
            <person name="Kijimoto T."/>
            <person name="Eskalen A."/>
            <person name="O'Donnell K."/>
            <person name="Kasson M."/>
        </authorList>
    </citation>
    <scope>NUCLEOTIDE SEQUENCE [LARGE SCALE GENOMIC DNA]</scope>
    <source>
        <strain evidence="2">UCR3666</strain>
    </source>
</reference>
<feature type="transmembrane region" description="Helical" evidence="1">
    <location>
        <begin position="260"/>
        <end position="283"/>
    </location>
</feature>
<feature type="transmembrane region" description="Helical" evidence="1">
    <location>
        <begin position="54"/>
        <end position="73"/>
    </location>
</feature>
<dbReference type="EMBL" id="NKUJ01000014">
    <property type="protein sequence ID" value="RMJ18860.1"/>
    <property type="molecule type" value="Genomic_DNA"/>
</dbReference>
<evidence type="ECO:0000256" key="1">
    <source>
        <dbReference type="SAM" id="Phobius"/>
    </source>
</evidence>
<organism evidence="2 3">
    <name type="scientific">Fusarium kuroshium</name>
    <dbReference type="NCBI Taxonomy" id="2010991"/>
    <lineage>
        <taxon>Eukaryota</taxon>
        <taxon>Fungi</taxon>
        <taxon>Dikarya</taxon>
        <taxon>Ascomycota</taxon>
        <taxon>Pezizomycotina</taxon>
        <taxon>Sordariomycetes</taxon>
        <taxon>Hypocreomycetidae</taxon>
        <taxon>Hypocreales</taxon>
        <taxon>Nectriaceae</taxon>
        <taxon>Fusarium</taxon>
        <taxon>Fusarium solani species complex</taxon>
    </lineage>
</organism>
<evidence type="ECO:0000313" key="2">
    <source>
        <dbReference type="EMBL" id="RMJ18860.1"/>
    </source>
</evidence>
<dbReference type="STRING" id="2010991.A0A3M2SMR4"/>
<feature type="transmembrane region" description="Helical" evidence="1">
    <location>
        <begin position="189"/>
        <end position="213"/>
    </location>
</feature>
<feature type="transmembrane region" description="Helical" evidence="1">
    <location>
        <begin position="93"/>
        <end position="115"/>
    </location>
</feature>
<keyword evidence="1" id="KW-0472">Membrane</keyword>